<feature type="binding site" evidence="6">
    <location>
        <position position="232"/>
    </location>
    <ligand>
        <name>Zn(2+)</name>
        <dbReference type="ChEBI" id="CHEBI:29105"/>
        <label>2</label>
    </ligand>
</feature>
<dbReference type="NCBIfam" id="TIGR00857">
    <property type="entry name" value="pyrC_multi"/>
    <property type="match status" value="1"/>
</dbReference>
<comment type="pathway">
    <text evidence="6">Pyrimidine metabolism; UMP biosynthesis via de novo pathway; (S)-dihydroorotate from bicarbonate: step 3/3.</text>
</comment>
<dbReference type="Proteomes" id="UP000215086">
    <property type="component" value="Chromosome"/>
</dbReference>
<dbReference type="SUPFAM" id="SSF51338">
    <property type="entry name" value="Composite domain of metallo-dependent hydrolases"/>
    <property type="match status" value="1"/>
</dbReference>
<dbReference type="InterPro" id="IPR050138">
    <property type="entry name" value="DHOase/Allantoinase_Hydrolase"/>
</dbReference>
<feature type="binding site" evidence="6">
    <location>
        <position position="305"/>
    </location>
    <ligand>
        <name>Zn(2+)</name>
        <dbReference type="ChEBI" id="CHEBI:29105"/>
        <label>1</label>
    </ligand>
</feature>
<sequence length="428" mass="46212">MERILIRGGRVIDPSQGLDDNIDILIEDGKIAAYNPTARGDERVIDARGKIVSPGLIDMHVHLREPGHEDDETIATGTRAAVAGGFTSIACCPNTDPPIDTPATVEFVRQKAARDGHCNVYVIACVSKDRKGEELAEIGQLVAVGAVAFSDDGAPVYDPELMRRAFEYCLMFDKPVCNHCEIPELTRNGVMHEGLVSLILGLPGIPAAAESVMVARDIALAEATGGRLHVMHVSTLGSVEAIRRAKARGVRVTAEVTPHHFTLTDESLRAFDSNFKMNPPLRSEEHVKACLEGLRDGTIDVIATDHAPHAKEKKMQELDRAPFGVVGLETALPLVIMRLIKPGILSWSEALAKLTINPARILGIPKGTLQIGADADVTVIDPDVRWMVEPEQLHSKSKNTPFAGWALEGRATVVIVGGVIKYQLGEQA</sequence>
<evidence type="ECO:0000256" key="4">
    <source>
        <dbReference type="ARBA" id="ARBA00022801"/>
    </source>
</evidence>
<evidence type="ECO:0000256" key="1">
    <source>
        <dbReference type="ARBA" id="ARBA00002368"/>
    </source>
</evidence>
<keyword evidence="5 6" id="KW-0665">Pyrimidine biosynthesis</keyword>
<gene>
    <name evidence="6" type="primary">pyrC</name>
    <name evidence="8" type="ORF">THTE_1157</name>
</gene>
<feature type="binding site" evidence="6">
    <location>
        <position position="62"/>
    </location>
    <ligand>
        <name>Zn(2+)</name>
        <dbReference type="ChEBI" id="CHEBI:29105"/>
        <label>1</label>
    </ligand>
</feature>
<reference evidence="8 9" key="1">
    <citation type="journal article" name="Front. Microbiol.">
        <title>Sugar Metabolism of the First Thermophilic Planctomycete Thermogutta terrifontis: Comparative Genomic and Transcriptomic Approaches.</title>
        <authorList>
            <person name="Elcheninov A.G."/>
            <person name="Menzel P."/>
            <person name="Gudbergsdottir S.R."/>
            <person name="Slesarev A.I."/>
            <person name="Kadnikov V.V."/>
            <person name="Krogh A."/>
            <person name="Bonch-Osmolovskaya E.A."/>
            <person name="Peng X."/>
            <person name="Kublanov I.V."/>
        </authorList>
    </citation>
    <scope>NUCLEOTIDE SEQUENCE [LARGE SCALE GENOMIC DNA]</scope>
    <source>
        <strain evidence="8 9">R1</strain>
    </source>
</reference>
<dbReference type="InterPro" id="IPR004722">
    <property type="entry name" value="DHOase"/>
</dbReference>
<protein>
    <recommendedName>
        <fullName evidence="6">Dihydroorotase</fullName>
        <shortName evidence="6">DHOase</shortName>
        <ecNumber evidence="6">3.5.2.3</ecNumber>
    </recommendedName>
</protein>
<feature type="binding site" evidence="6">
    <location>
        <position position="60"/>
    </location>
    <ligand>
        <name>Zn(2+)</name>
        <dbReference type="ChEBI" id="CHEBI:29105"/>
        <label>1</label>
    </ligand>
</feature>
<dbReference type="Pfam" id="PF01979">
    <property type="entry name" value="Amidohydro_1"/>
    <property type="match status" value="1"/>
</dbReference>
<keyword evidence="9" id="KW-1185">Reference proteome</keyword>
<dbReference type="HAMAP" id="MF_00220_B">
    <property type="entry name" value="PyrC_classI_B"/>
    <property type="match status" value="1"/>
</dbReference>
<dbReference type="GO" id="GO:0004038">
    <property type="term" value="F:allantoinase activity"/>
    <property type="evidence" value="ECO:0007669"/>
    <property type="project" value="TreeGrafter"/>
</dbReference>
<organism evidence="8 9">
    <name type="scientific">Thermogutta terrifontis</name>
    <dbReference type="NCBI Taxonomy" id="1331910"/>
    <lineage>
        <taxon>Bacteria</taxon>
        <taxon>Pseudomonadati</taxon>
        <taxon>Planctomycetota</taxon>
        <taxon>Planctomycetia</taxon>
        <taxon>Pirellulales</taxon>
        <taxon>Thermoguttaceae</taxon>
        <taxon>Thermogutta</taxon>
    </lineage>
</organism>
<feature type="binding site" evidence="6">
    <location>
        <position position="94"/>
    </location>
    <ligand>
        <name>substrate</name>
    </ligand>
</feature>
<dbReference type="AlphaFoldDB" id="A0A286RCS2"/>
<feature type="active site" evidence="6">
    <location>
        <position position="305"/>
    </location>
</feature>
<dbReference type="OrthoDB" id="9765462at2"/>
<comment type="catalytic activity">
    <reaction evidence="6">
        <text>(S)-dihydroorotate + H2O = N-carbamoyl-L-aspartate + H(+)</text>
        <dbReference type="Rhea" id="RHEA:24296"/>
        <dbReference type="ChEBI" id="CHEBI:15377"/>
        <dbReference type="ChEBI" id="CHEBI:15378"/>
        <dbReference type="ChEBI" id="CHEBI:30864"/>
        <dbReference type="ChEBI" id="CHEBI:32814"/>
        <dbReference type="EC" id="3.5.2.3"/>
    </reaction>
</comment>
<evidence type="ECO:0000256" key="6">
    <source>
        <dbReference type="HAMAP-Rule" id="MF_00220"/>
    </source>
</evidence>
<evidence type="ECO:0000256" key="2">
    <source>
        <dbReference type="ARBA" id="ARBA00010286"/>
    </source>
</evidence>
<evidence type="ECO:0000259" key="7">
    <source>
        <dbReference type="Pfam" id="PF01979"/>
    </source>
</evidence>
<feature type="binding site" evidence="6">
    <location>
        <position position="278"/>
    </location>
    <ligand>
        <name>substrate</name>
    </ligand>
</feature>
<dbReference type="GO" id="GO:0008270">
    <property type="term" value="F:zinc ion binding"/>
    <property type="evidence" value="ECO:0007669"/>
    <property type="project" value="UniProtKB-UniRule"/>
</dbReference>
<dbReference type="GO" id="GO:0044205">
    <property type="term" value="P:'de novo' UMP biosynthetic process"/>
    <property type="evidence" value="ECO:0007669"/>
    <property type="project" value="UniProtKB-UniRule"/>
</dbReference>
<proteinExistence type="inferred from homology"/>
<dbReference type="InterPro" id="IPR011059">
    <property type="entry name" value="Metal-dep_hydrolase_composite"/>
</dbReference>
<feature type="binding site" evidence="6">
    <location>
        <begin position="62"/>
        <end position="64"/>
    </location>
    <ligand>
        <name>substrate</name>
    </ligand>
</feature>
<comment type="cofactor">
    <cofactor evidence="6">
        <name>Zn(2+)</name>
        <dbReference type="ChEBI" id="CHEBI:29105"/>
    </cofactor>
    <text evidence="6">Binds 2 Zn(2+) ions per subunit.</text>
</comment>
<keyword evidence="4 6" id="KW-0378">Hydrolase</keyword>
<dbReference type="CDD" id="cd01317">
    <property type="entry name" value="DHOase_IIa"/>
    <property type="match status" value="1"/>
</dbReference>
<comment type="similarity">
    <text evidence="2 6">Belongs to the metallo-dependent hydrolases superfamily. DHOase family. Class I DHOase subfamily.</text>
</comment>
<feature type="domain" description="Amidohydrolase-related" evidence="7">
    <location>
        <begin position="51"/>
        <end position="420"/>
    </location>
</feature>
<dbReference type="PANTHER" id="PTHR43668">
    <property type="entry name" value="ALLANTOINASE"/>
    <property type="match status" value="1"/>
</dbReference>
<dbReference type="SUPFAM" id="SSF51556">
    <property type="entry name" value="Metallo-dependent hydrolases"/>
    <property type="match status" value="1"/>
</dbReference>
<dbReference type="PROSITE" id="PS00483">
    <property type="entry name" value="DIHYDROOROTASE_2"/>
    <property type="match status" value="1"/>
</dbReference>
<evidence type="ECO:0000313" key="9">
    <source>
        <dbReference type="Proteomes" id="UP000215086"/>
    </source>
</evidence>
<dbReference type="GO" id="GO:0004151">
    <property type="term" value="F:dihydroorotase activity"/>
    <property type="evidence" value="ECO:0007669"/>
    <property type="project" value="UniProtKB-UniRule"/>
</dbReference>
<dbReference type="EC" id="3.5.2.3" evidence="6"/>
<evidence type="ECO:0000313" key="8">
    <source>
        <dbReference type="EMBL" id="ASV73759.1"/>
    </source>
</evidence>
<dbReference type="PROSITE" id="PS00482">
    <property type="entry name" value="DIHYDROOROTASE_1"/>
    <property type="match status" value="1"/>
</dbReference>
<evidence type="ECO:0000256" key="5">
    <source>
        <dbReference type="ARBA" id="ARBA00022975"/>
    </source>
</evidence>
<dbReference type="InterPro" id="IPR002195">
    <property type="entry name" value="Dihydroorotase_CS"/>
</dbReference>
<keyword evidence="3 6" id="KW-0479">Metal-binding</keyword>
<dbReference type="KEGG" id="ttf:THTE_1157"/>
<feature type="binding site" evidence="6">
    <location>
        <position position="152"/>
    </location>
    <ligand>
        <name>Zn(2+)</name>
        <dbReference type="ChEBI" id="CHEBI:29105"/>
        <label>1</label>
    </ligand>
</feature>
<dbReference type="GO" id="GO:0005737">
    <property type="term" value="C:cytoplasm"/>
    <property type="evidence" value="ECO:0007669"/>
    <property type="project" value="TreeGrafter"/>
</dbReference>
<feature type="binding site" evidence="6">
    <location>
        <position position="152"/>
    </location>
    <ligand>
        <name>Zn(2+)</name>
        <dbReference type="ChEBI" id="CHEBI:29105"/>
        <label>2</label>
    </ligand>
</feature>
<keyword evidence="6" id="KW-0862">Zinc</keyword>
<name>A0A286RCS2_9BACT</name>
<evidence type="ECO:0000256" key="3">
    <source>
        <dbReference type="ARBA" id="ARBA00022723"/>
    </source>
</evidence>
<comment type="function">
    <text evidence="1 6">Catalyzes the reversible cyclization of carbamoyl aspartate to dihydroorotate.</text>
</comment>
<dbReference type="Gene3D" id="2.30.40.10">
    <property type="entry name" value="Urease, subunit C, domain 1"/>
    <property type="match status" value="1"/>
</dbReference>
<dbReference type="GO" id="GO:0006145">
    <property type="term" value="P:purine nucleobase catabolic process"/>
    <property type="evidence" value="ECO:0007669"/>
    <property type="project" value="TreeGrafter"/>
</dbReference>
<feature type="binding site" evidence="6">
    <location>
        <position position="309"/>
    </location>
    <ligand>
        <name>substrate</name>
    </ligand>
</feature>
<accession>A0A286RCS2</accession>
<dbReference type="Gene3D" id="3.20.20.140">
    <property type="entry name" value="Metal-dependent hydrolases"/>
    <property type="match status" value="1"/>
</dbReference>
<feature type="binding site" evidence="6">
    <location>
        <position position="179"/>
    </location>
    <ligand>
        <name>Zn(2+)</name>
        <dbReference type="ChEBI" id="CHEBI:29105"/>
        <label>2</label>
    </ligand>
</feature>
<dbReference type="InterPro" id="IPR006680">
    <property type="entry name" value="Amidohydro-rel"/>
</dbReference>
<feature type="binding site" evidence="6">
    <location>
        <begin position="323"/>
        <end position="324"/>
    </location>
    <ligand>
        <name>substrate</name>
    </ligand>
</feature>
<dbReference type="InterPro" id="IPR032466">
    <property type="entry name" value="Metal_Hydrolase"/>
</dbReference>
<dbReference type="PANTHER" id="PTHR43668:SF2">
    <property type="entry name" value="ALLANTOINASE"/>
    <property type="match status" value="1"/>
</dbReference>
<dbReference type="RefSeq" id="WP_095414271.1">
    <property type="nucleotide sequence ID" value="NZ_CP018477.1"/>
</dbReference>
<dbReference type="UniPathway" id="UPA00070">
    <property type="reaction ID" value="UER00117"/>
</dbReference>
<dbReference type="EMBL" id="CP018477">
    <property type="protein sequence ID" value="ASV73759.1"/>
    <property type="molecule type" value="Genomic_DNA"/>
</dbReference>